<comment type="caution">
    <text evidence="8">The sequence shown here is derived from an EMBL/GenBank/DDBJ whole genome shotgun (WGS) entry which is preliminary data.</text>
</comment>
<organism evidence="8 9">
    <name type="scientific">Podospora didyma</name>
    <dbReference type="NCBI Taxonomy" id="330526"/>
    <lineage>
        <taxon>Eukaryota</taxon>
        <taxon>Fungi</taxon>
        <taxon>Dikarya</taxon>
        <taxon>Ascomycota</taxon>
        <taxon>Pezizomycotina</taxon>
        <taxon>Sordariomycetes</taxon>
        <taxon>Sordariomycetidae</taxon>
        <taxon>Sordariales</taxon>
        <taxon>Podosporaceae</taxon>
        <taxon>Podospora</taxon>
    </lineage>
</organism>
<sequence length="285" mass="31971">MGGLIVKKAYVHASMSPVYQGLQNRIHSIYFLATPHRGAKRIAWVKILLSMRLCKPARIPLLSELRFESPELQQQLLNEEFRNSGNIECLCFCETIPSTFGFWKFVIWKALIVDKESATIGPPLERVTSLPASHKAMVKFSDKKSPGYMIISSFLITSVAYIRLVRCLFYDRILKPTVFAAVFRRNERSRKLVEDRCENSGRHLCLEEGSRPLPLNSGTMKYAQTTHDASSHPSHGAMASFDHVGKPDSQDAINAMLSSGRNGDTLGTKAHGARFRDNREPDCAA</sequence>
<evidence type="ECO:0000256" key="4">
    <source>
        <dbReference type="ARBA" id="ARBA00022824"/>
    </source>
</evidence>
<name>A0AAE0JY15_9PEZI</name>
<dbReference type="EMBL" id="JAULSW010000012">
    <property type="protein sequence ID" value="KAK3366424.1"/>
    <property type="molecule type" value="Genomic_DNA"/>
</dbReference>
<proteinExistence type="predicted"/>
<keyword evidence="6" id="KW-0472">Membrane</keyword>
<evidence type="ECO:0008006" key="10">
    <source>
        <dbReference type="Google" id="ProtNLM"/>
    </source>
</evidence>
<gene>
    <name evidence="8" type="ORF">B0H63DRAFT_456130</name>
</gene>
<dbReference type="GO" id="GO:0005739">
    <property type="term" value="C:mitochondrion"/>
    <property type="evidence" value="ECO:0007669"/>
    <property type="project" value="UniProtKB-SubCell"/>
</dbReference>
<comment type="subcellular location">
    <subcellularLocation>
        <location evidence="2">Endoplasmic reticulum</location>
    </subcellularLocation>
    <subcellularLocation>
        <location evidence="3">Membrane</location>
    </subcellularLocation>
    <subcellularLocation>
        <location evidence="1">Mitochondrion</location>
    </subcellularLocation>
</comment>
<reference evidence="8" key="1">
    <citation type="journal article" date="2023" name="Mol. Phylogenet. Evol.">
        <title>Genome-scale phylogeny and comparative genomics of the fungal order Sordariales.</title>
        <authorList>
            <person name="Hensen N."/>
            <person name="Bonometti L."/>
            <person name="Westerberg I."/>
            <person name="Brannstrom I.O."/>
            <person name="Guillou S."/>
            <person name="Cros-Aarteil S."/>
            <person name="Calhoun S."/>
            <person name="Haridas S."/>
            <person name="Kuo A."/>
            <person name="Mondo S."/>
            <person name="Pangilinan J."/>
            <person name="Riley R."/>
            <person name="LaButti K."/>
            <person name="Andreopoulos B."/>
            <person name="Lipzen A."/>
            <person name="Chen C."/>
            <person name="Yan M."/>
            <person name="Daum C."/>
            <person name="Ng V."/>
            <person name="Clum A."/>
            <person name="Steindorff A."/>
            <person name="Ohm R.A."/>
            <person name="Martin F."/>
            <person name="Silar P."/>
            <person name="Natvig D.O."/>
            <person name="Lalanne C."/>
            <person name="Gautier V."/>
            <person name="Ament-Velasquez S.L."/>
            <person name="Kruys A."/>
            <person name="Hutchinson M.I."/>
            <person name="Powell A.J."/>
            <person name="Barry K."/>
            <person name="Miller A.N."/>
            <person name="Grigoriev I.V."/>
            <person name="Debuchy R."/>
            <person name="Gladieux P."/>
            <person name="Hiltunen Thoren M."/>
            <person name="Johannesson H."/>
        </authorList>
    </citation>
    <scope>NUCLEOTIDE SEQUENCE</scope>
    <source>
        <strain evidence="8">CBS 232.78</strain>
    </source>
</reference>
<feature type="compositionally biased region" description="Basic and acidic residues" evidence="7">
    <location>
        <begin position="274"/>
        <end position="285"/>
    </location>
</feature>
<accession>A0AAE0JY15</accession>
<evidence type="ECO:0000256" key="7">
    <source>
        <dbReference type="SAM" id="MobiDB-lite"/>
    </source>
</evidence>
<evidence type="ECO:0000313" key="8">
    <source>
        <dbReference type="EMBL" id="KAK3366424.1"/>
    </source>
</evidence>
<keyword evidence="9" id="KW-1185">Reference proteome</keyword>
<dbReference type="SUPFAM" id="SSF53474">
    <property type="entry name" value="alpha/beta-Hydrolases"/>
    <property type="match status" value="1"/>
</dbReference>
<feature type="region of interest" description="Disordered" evidence="7">
    <location>
        <begin position="225"/>
        <end position="285"/>
    </location>
</feature>
<keyword evidence="5" id="KW-0496">Mitochondrion</keyword>
<dbReference type="AlphaFoldDB" id="A0AAE0JY15"/>
<dbReference type="InterPro" id="IPR029058">
    <property type="entry name" value="AB_hydrolase_fold"/>
</dbReference>
<dbReference type="PANTHER" id="PTHR48182">
    <property type="entry name" value="PROTEIN SERAC1"/>
    <property type="match status" value="1"/>
</dbReference>
<evidence type="ECO:0000256" key="3">
    <source>
        <dbReference type="ARBA" id="ARBA00004370"/>
    </source>
</evidence>
<reference evidence="8" key="2">
    <citation type="submission" date="2023-06" db="EMBL/GenBank/DDBJ databases">
        <authorList>
            <consortium name="Lawrence Berkeley National Laboratory"/>
            <person name="Haridas S."/>
            <person name="Hensen N."/>
            <person name="Bonometti L."/>
            <person name="Westerberg I."/>
            <person name="Brannstrom I.O."/>
            <person name="Guillou S."/>
            <person name="Cros-Aarteil S."/>
            <person name="Calhoun S."/>
            <person name="Kuo A."/>
            <person name="Mondo S."/>
            <person name="Pangilinan J."/>
            <person name="Riley R."/>
            <person name="LaButti K."/>
            <person name="Andreopoulos B."/>
            <person name="Lipzen A."/>
            <person name="Chen C."/>
            <person name="Yanf M."/>
            <person name="Daum C."/>
            <person name="Ng V."/>
            <person name="Clum A."/>
            <person name="Steindorff A."/>
            <person name="Ohm R."/>
            <person name="Martin F."/>
            <person name="Silar P."/>
            <person name="Natvig D."/>
            <person name="Lalanne C."/>
            <person name="Gautier V."/>
            <person name="Ament-velasquez S.L."/>
            <person name="Kruys A."/>
            <person name="Hutchinson M.I."/>
            <person name="Powell A.J."/>
            <person name="Barry K."/>
            <person name="Miller A.N."/>
            <person name="Grigoriev I.V."/>
            <person name="Debuchy R."/>
            <person name="Gladieux P."/>
            <person name="Thoren M.H."/>
            <person name="Johannesson H."/>
        </authorList>
    </citation>
    <scope>NUCLEOTIDE SEQUENCE</scope>
    <source>
        <strain evidence="8">CBS 232.78</strain>
    </source>
</reference>
<evidence type="ECO:0000256" key="1">
    <source>
        <dbReference type="ARBA" id="ARBA00004173"/>
    </source>
</evidence>
<protein>
    <recommendedName>
        <fullName evidence="10">DUF676 domain-containing protein</fullName>
    </recommendedName>
</protein>
<evidence type="ECO:0000256" key="5">
    <source>
        <dbReference type="ARBA" id="ARBA00023128"/>
    </source>
</evidence>
<dbReference type="GO" id="GO:0005783">
    <property type="term" value="C:endoplasmic reticulum"/>
    <property type="evidence" value="ECO:0007669"/>
    <property type="project" value="UniProtKB-SubCell"/>
</dbReference>
<evidence type="ECO:0000256" key="6">
    <source>
        <dbReference type="ARBA" id="ARBA00023136"/>
    </source>
</evidence>
<dbReference type="GO" id="GO:0016020">
    <property type="term" value="C:membrane"/>
    <property type="evidence" value="ECO:0007669"/>
    <property type="project" value="UniProtKB-SubCell"/>
</dbReference>
<dbReference type="Proteomes" id="UP001285441">
    <property type="component" value="Unassembled WGS sequence"/>
</dbReference>
<dbReference type="InterPro" id="IPR052374">
    <property type="entry name" value="SERAC1"/>
</dbReference>
<keyword evidence="4" id="KW-0256">Endoplasmic reticulum</keyword>
<evidence type="ECO:0000256" key="2">
    <source>
        <dbReference type="ARBA" id="ARBA00004240"/>
    </source>
</evidence>
<dbReference type="PANTHER" id="PTHR48182:SF2">
    <property type="entry name" value="PROTEIN SERAC1"/>
    <property type="match status" value="1"/>
</dbReference>
<evidence type="ECO:0000313" key="9">
    <source>
        <dbReference type="Proteomes" id="UP001285441"/>
    </source>
</evidence>